<evidence type="ECO:0000259" key="4">
    <source>
        <dbReference type="Pfam" id="PF26580"/>
    </source>
</evidence>
<comment type="similarity">
    <text evidence="2">Belongs to the MTB12 family.</text>
</comment>
<keyword evidence="6" id="KW-1185">Reference proteome</keyword>
<gene>
    <name evidence="5" type="ORF">BEL07_02090</name>
</gene>
<reference evidence="5 6" key="1">
    <citation type="submission" date="2016-09" db="EMBL/GenBank/DDBJ databases">
        <title>genome sequence of Mycobacterium sp. 739 SCH.</title>
        <authorList>
            <person name="Greninger A.L."/>
            <person name="Qin X."/>
            <person name="Jerome K."/>
            <person name="Vora S."/>
            <person name="Quinn K."/>
        </authorList>
    </citation>
    <scope>NUCLEOTIDE SEQUENCE [LARGE SCALE GENOMIC DNA]</scope>
    <source>
        <strain evidence="5 6">SCH</strain>
    </source>
</reference>
<dbReference type="AlphaFoldDB" id="A0A1E8QA47"/>
<dbReference type="Pfam" id="PF26580">
    <property type="entry name" value="Mtb12_C"/>
    <property type="match status" value="1"/>
</dbReference>
<evidence type="ECO:0000313" key="5">
    <source>
        <dbReference type="EMBL" id="OFJ55463.1"/>
    </source>
</evidence>
<proteinExistence type="inferred from homology"/>
<name>A0A1E8QA47_9MYCO</name>
<dbReference type="OrthoDB" id="4752301at2"/>
<dbReference type="Proteomes" id="UP000178953">
    <property type="component" value="Unassembled WGS sequence"/>
</dbReference>
<sequence>MHRTFDVLLSAVTISIVAAFGLSGCGADRSADAPERPRTSASAPAPDAVPLPAPEALSTVLLRLADVAVPPPEKVGLLQYGTPDDEPVLRGFGDALAANGYAPLSVEATNLAWAPQPGSVSATVTFSSPDPAVAPFTYPMEFAPSRNGWQLSRRTAEQILPLVSAGQTPPIPPR</sequence>
<evidence type="ECO:0000313" key="6">
    <source>
        <dbReference type="Proteomes" id="UP000178953"/>
    </source>
</evidence>
<protein>
    <recommendedName>
        <fullName evidence="4">Low molecular weight antigen MTB12-like C-terminal domain-containing protein</fullName>
    </recommendedName>
</protein>
<keyword evidence="1" id="KW-0732">Signal</keyword>
<dbReference type="InterPro" id="IPR058644">
    <property type="entry name" value="Mtb12-like_C"/>
</dbReference>
<dbReference type="EMBL" id="MCHX01000003">
    <property type="protein sequence ID" value="OFJ55463.1"/>
    <property type="molecule type" value="Genomic_DNA"/>
</dbReference>
<evidence type="ECO:0000256" key="3">
    <source>
        <dbReference type="SAM" id="MobiDB-lite"/>
    </source>
</evidence>
<dbReference type="PROSITE" id="PS51257">
    <property type="entry name" value="PROKAR_LIPOPROTEIN"/>
    <property type="match status" value="1"/>
</dbReference>
<comment type="caution">
    <text evidence="5">The sequence shown here is derived from an EMBL/GenBank/DDBJ whole genome shotgun (WGS) entry which is preliminary data.</text>
</comment>
<feature type="region of interest" description="Disordered" evidence="3">
    <location>
        <begin position="28"/>
        <end position="49"/>
    </location>
</feature>
<organism evidence="5 6">
    <name type="scientific">Mycolicibacterium grossiae</name>
    <dbReference type="NCBI Taxonomy" id="1552759"/>
    <lineage>
        <taxon>Bacteria</taxon>
        <taxon>Bacillati</taxon>
        <taxon>Actinomycetota</taxon>
        <taxon>Actinomycetes</taxon>
        <taxon>Mycobacteriales</taxon>
        <taxon>Mycobacteriaceae</taxon>
        <taxon>Mycolicibacterium</taxon>
    </lineage>
</organism>
<evidence type="ECO:0000256" key="1">
    <source>
        <dbReference type="ARBA" id="ARBA00022729"/>
    </source>
</evidence>
<feature type="domain" description="Low molecular weight antigen MTB12-like C-terminal" evidence="4">
    <location>
        <begin position="50"/>
        <end position="164"/>
    </location>
</feature>
<feature type="compositionally biased region" description="Basic and acidic residues" evidence="3">
    <location>
        <begin position="29"/>
        <end position="38"/>
    </location>
</feature>
<dbReference type="RefSeq" id="WP_070351453.1">
    <property type="nucleotide sequence ID" value="NZ_CP043474.1"/>
</dbReference>
<accession>A0A1E8QA47</accession>
<evidence type="ECO:0000256" key="2">
    <source>
        <dbReference type="ARBA" id="ARBA00093774"/>
    </source>
</evidence>